<name>A0ABP9D6G8_9BACT</name>
<reference evidence="3" key="1">
    <citation type="journal article" date="2019" name="Int. J. Syst. Evol. Microbiol.">
        <title>The Global Catalogue of Microorganisms (GCM) 10K type strain sequencing project: providing services to taxonomists for standard genome sequencing and annotation.</title>
        <authorList>
            <consortium name="The Broad Institute Genomics Platform"/>
            <consortium name="The Broad Institute Genome Sequencing Center for Infectious Disease"/>
            <person name="Wu L."/>
            <person name="Ma J."/>
        </authorList>
    </citation>
    <scope>NUCLEOTIDE SEQUENCE [LARGE SCALE GENOMIC DNA]</scope>
    <source>
        <strain evidence="3">JCM 18326</strain>
    </source>
</reference>
<dbReference type="RefSeq" id="WP_345369416.1">
    <property type="nucleotide sequence ID" value="NZ_BAABJX010000016.1"/>
</dbReference>
<evidence type="ECO:0000256" key="1">
    <source>
        <dbReference type="SAM" id="SignalP"/>
    </source>
</evidence>
<feature type="chain" id="PRO_5046219577" evidence="1">
    <location>
        <begin position="20"/>
        <end position="273"/>
    </location>
</feature>
<keyword evidence="3" id="KW-1185">Reference proteome</keyword>
<protein>
    <submittedName>
        <fullName evidence="2">Uncharacterized protein</fullName>
    </submittedName>
</protein>
<gene>
    <name evidence="2" type="ORF">GCM10023331_08170</name>
</gene>
<evidence type="ECO:0000313" key="3">
    <source>
        <dbReference type="Proteomes" id="UP001500298"/>
    </source>
</evidence>
<proteinExistence type="predicted"/>
<keyword evidence="1" id="KW-0732">Signal</keyword>
<accession>A0ABP9D6G8</accession>
<sequence>MKKYLIVFSLLLTTFPLFAQDKLQHISHAQEEQFKLRVKQLDEFIKRFNLEIDYDGNKIKEPTADLRMEGIHRLIDAVYTRGLNEEKAAVVKEFVQQVVENNTALSFYDNHWYAEVNVDVEYKGTSEKITLVMQQETNTKKISRWIIRSVKADFLSVKPTKMTASLSPISHELNFMKLMTAAEQHPDNFANYAGTTFKEDQRNVFFYLLKTGDLKMNQVDQIRYHFLQADNWVFTVDHFERSTDNIGWLISDVSRVADKEKELYKLGVLGLTQ</sequence>
<organism evidence="2 3">
    <name type="scientific">Algivirga pacifica</name>
    <dbReference type="NCBI Taxonomy" id="1162670"/>
    <lineage>
        <taxon>Bacteria</taxon>
        <taxon>Pseudomonadati</taxon>
        <taxon>Bacteroidota</taxon>
        <taxon>Cytophagia</taxon>
        <taxon>Cytophagales</taxon>
        <taxon>Flammeovirgaceae</taxon>
        <taxon>Algivirga</taxon>
    </lineage>
</organism>
<dbReference type="Proteomes" id="UP001500298">
    <property type="component" value="Unassembled WGS sequence"/>
</dbReference>
<dbReference type="EMBL" id="BAABJX010000016">
    <property type="protein sequence ID" value="GAA4825924.1"/>
    <property type="molecule type" value="Genomic_DNA"/>
</dbReference>
<feature type="signal peptide" evidence="1">
    <location>
        <begin position="1"/>
        <end position="19"/>
    </location>
</feature>
<evidence type="ECO:0000313" key="2">
    <source>
        <dbReference type="EMBL" id="GAA4825924.1"/>
    </source>
</evidence>
<comment type="caution">
    <text evidence="2">The sequence shown here is derived from an EMBL/GenBank/DDBJ whole genome shotgun (WGS) entry which is preliminary data.</text>
</comment>